<accession>A0A2A2GAZ2</accession>
<keyword evidence="1" id="KW-0812">Transmembrane</keyword>
<keyword evidence="1" id="KW-1133">Transmembrane helix</keyword>
<proteinExistence type="predicted"/>
<evidence type="ECO:0000256" key="1">
    <source>
        <dbReference type="SAM" id="Phobius"/>
    </source>
</evidence>
<dbReference type="OrthoDB" id="573857at2"/>
<dbReference type="RefSeq" id="WP_095605773.1">
    <property type="nucleotide sequence ID" value="NZ_NSKE01000003.1"/>
</dbReference>
<gene>
    <name evidence="2" type="ORF">CK503_05405</name>
</gene>
<dbReference type="Proteomes" id="UP000218831">
    <property type="component" value="Unassembled WGS sequence"/>
</dbReference>
<dbReference type="AlphaFoldDB" id="A0A2A2GAZ2"/>
<comment type="caution">
    <text evidence="2">The sequence shown here is derived from an EMBL/GenBank/DDBJ whole genome shotgun (WGS) entry which is preliminary data.</text>
</comment>
<evidence type="ECO:0008006" key="4">
    <source>
        <dbReference type="Google" id="ProtNLM"/>
    </source>
</evidence>
<feature type="transmembrane region" description="Helical" evidence="1">
    <location>
        <begin position="12"/>
        <end position="32"/>
    </location>
</feature>
<feature type="transmembrane region" description="Helical" evidence="1">
    <location>
        <begin position="89"/>
        <end position="109"/>
    </location>
</feature>
<name>A0A2A2GAZ2_9BACT</name>
<sequence length="110" mass="12426">MSKTVFYIKLVHSFLFFLIGISTIYVFVTAALDQVNTLTWWAFGVAITELLALMLNNWRCPLTDLAEQHGAEVGSVADLFVPIWLSDRLFAVFGVLFVVTCLLLAWRLLV</sequence>
<evidence type="ECO:0000313" key="3">
    <source>
        <dbReference type="Proteomes" id="UP000218831"/>
    </source>
</evidence>
<protein>
    <recommendedName>
        <fullName evidence="4">DUF2784 domain-containing protein</fullName>
    </recommendedName>
</protein>
<keyword evidence="3" id="KW-1185">Reference proteome</keyword>
<evidence type="ECO:0000313" key="2">
    <source>
        <dbReference type="EMBL" id="PAU94906.1"/>
    </source>
</evidence>
<keyword evidence="1" id="KW-0472">Membrane</keyword>
<dbReference type="EMBL" id="NSKE01000003">
    <property type="protein sequence ID" value="PAU94906.1"/>
    <property type="molecule type" value="Genomic_DNA"/>
</dbReference>
<feature type="transmembrane region" description="Helical" evidence="1">
    <location>
        <begin position="38"/>
        <end position="55"/>
    </location>
</feature>
<reference evidence="2 3" key="1">
    <citation type="submission" date="2017-08" db="EMBL/GenBank/DDBJ databases">
        <title>Aliifodinibius alkalisoli sp. nov., isolated from saline alkaline soil.</title>
        <authorList>
            <person name="Liu D."/>
            <person name="Zhang G."/>
        </authorList>
    </citation>
    <scope>NUCLEOTIDE SEQUENCE [LARGE SCALE GENOMIC DNA]</scope>
    <source>
        <strain evidence="2 3">WN023</strain>
    </source>
</reference>
<organism evidence="2 3">
    <name type="scientific">Fodinibius salipaludis</name>
    <dbReference type="NCBI Taxonomy" id="2032627"/>
    <lineage>
        <taxon>Bacteria</taxon>
        <taxon>Pseudomonadati</taxon>
        <taxon>Balneolota</taxon>
        <taxon>Balneolia</taxon>
        <taxon>Balneolales</taxon>
        <taxon>Balneolaceae</taxon>
        <taxon>Fodinibius</taxon>
    </lineage>
</organism>